<dbReference type="SUPFAM" id="SSF46894">
    <property type="entry name" value="C-terminal effector domain of the bipartite response regulators"/>
    <property type="match status" value="1"/>
</dbReference>
<dbReference type="PROSITE" id="PS51755">
    <property type="entry name" value="OMPR_PHOB"/>
    <property type="match status" value="1"/>
</dbReference>
<feature type="domain" description="OmpR/PhoB-type" evidence="11">
    <location>
        <begin position="133"/>
        <end position="232"/>
    </location>
</feature>
<comment type="function">
    <text evidence="7">May play the central regulatory role in sporulation. It may be an element of the effector pathway responsible for the activation of sporulation genes in response to nutritional stress. Spo0A may act in concert with spo0H (a sigma factor) to control the expression of some genes that are critical to the sporulation process.</text>
</comment>
<evidence type="ECO:0000256" key="2">
    <source>
        <dbReference type="ARBA" id="ARBA00022553"/>
    </source>
</evidence>
<evidence type="ECO:0000256" key="1">
    <source>
        <dbReference type="ARBA" id="ARBA00018672"/>
    </source>
</evidence>
<evidence type="ECO:0000256" key="4">
    <source>
        <dbReference type="ARBA" id="ARBA00023015"/>
    </source>
</evidence>
<dbReference type="InterPro" id="IPR001789">
    <property type="entry name" value="Sig_transdc_resp-reg_receiver"/>
</dbReference>
<reference evidence="12 13" key="1">
    <citation type="submission" date="2020-01" db="EMBL/GenBank/DDBJ databases">
        <title>Whole-genome sequence of Heliobacterium undosum DSM 13378.</title>
        <authorList>
            <person name="Kyndt J.A."/>
            <person name="Meyer T.E."/>
        </authorList>
    </citation>
    <scope>NUCLEOTIDE SEQUENCE [LARGE SCALE GENOMIC DNA]</scope>
    <source>
        <strain evidence="12 13">DSM 13378</strain>
    </source>
</reference>
<gene>
    <name evidence="12" type="ORF">GTO91_09770</name>
</gene>
<keyword evidence="4" id="KW-0805">Transcription regulation</keyword>
<dbReference type="Pfam" id="PF00486">
    <property type="entry name" value="Trans_reg_C"/>
    <property type="match status" value="1"/>
</dbReference>
<protein>
    <recommendedName>
        <fullName evidence="1">Stage 0 sporulation protein A homolog</fullName>
    </recommendedName>
</protein>
<name>A0A845LAN9_9FIRM</name>
<evidence type="ECO:0000256" key="5">
    <source>
        <dbReference type="ARBA" id="ARBA00023125"/>
    </source>
</evidence>
<keyword evidence="5 9" id="KW-0238">DNA-binding</keyword>
<dbReference type="Gene3D" id="6.10.250.690">
    <property type="match status" value="1"/>
</dbReference>
<evidence type="ECO:0000259" key="11">
    <source>
        <dbReference type="PROSITE" id="PS51755"/>
    </source>
</evidence>
<evidence type="ECO:0000256" key="7">
    <source>
        <dbReference type="ARBA" id="ARBA00024867"/>
    </source>
</evidence>
<dbReference type="GO" id="GO:0000156">
    <property type="term" value="F:phosphorelay response regulator activity"/>
    <property type="evidence" value="ECO:0007669"/>
    <property type="project" value="TreeGrafter"/>
</dbReference>
<dbReference type="InterPro" id="IPR011006">
    <property type="entry name" value="CheY-like_superfamily"/>
</dbReference>
<keyword evidence="2 8" id="KW-0597">Phosphoprotein</keyword>
<dbReference type="FunFam" id="1.10.10.10:FF:000018">
    <property type="entry name" value="DNA-binding response regulator ResD"/>
    <property type="match status" value="1"/>
</dbReference>
<dbReference type="PANTHER" id="PTHR48111:SF26">
    <property type="entry name" value="STAGE 0 SPORULATION PROTEIN A HOMOLOG"/>
    <property type="match status" value="1"/>
</dbReference>
<keyword evidence="6" id="KW-0804">Transcription</keyword>
<evidence type="ECO:0000256" key="3">
    <source>
        <dbReference type="ARBA" id="ARBA00023012"/>
    </source>
</evidence>
<proteinExistence type="predicted"/>
<feature type="DNA-binding region" description="OmpR/PhoB-type" evidence="9">
    <location>
        <begin position="133"/>
        <end position="232"/>
    </location>
</feature>
<dbReference type="Gene3D" id="3.40.50.2300">
    <property type="match status" value="1"/>
</dbReference>
<dbReference type="Gene3D" id="1.10.10.10">
    <property type="entry name" value="Winged helix-like DNA-binding domain superfamily/Winged helix DNA-binding domain"/>
    <property type="match status" value="1"/>
</dbReference>
<dbReference type="InterPro" id="IPR036388">
    <property type="entry name" value="WH-like_DNA-bd_sf"/>
</dbReference>
<dbReference type="EMBL" id="WXEY01000008">
    <property type="protein sequence ID" value="MZP29991.1"/>
    <property type="molecule type" value="Genomic_DNA"/>
</dbReference>
<dbReference type="FunFam" id="3.40.50.2300:FF:000001">
    <property type="entry name" value="DNA-binding response regulator PhoB"/>
    <property type="match status" value="1"/>
</dbReference>
<dbReference type="RefSeq" id="WP_161258405.1">
    <property type="nucleotide sequence ID" value="NZ_WXEY01000008.1"/>
</dbReference>
<keyword evidence="3" id="KW-0902">Two-component regulatory system</keyword>
<feature type="modified residue" description="4-aspartylphosphate" evidence="8">
    <location>
        <position position="52"/>
    </location>
</feature>
<dbReference type="GO" id="GO:0005829">
    <property type="term" value="C:cytosol"/>
    <property type="evidence" value="ECO:0007669"/>
    <property type="project" value="TreeGrafter"/>
</dbReference>
<dbReference type="CDD" id="cd00383">
    <property type="entry name" value="trans_reg_C"/>
    <property type="match status" value="1"/>
</dbReference>
<evidence type="ECO:0000313" key="13">
    <source>
        <dbReference type="Proteomes" id="UP000463470"/>
    </source>
</evidence>
<dbReference type="PANTHER" id="PTHR48111">
    <property type="entry name" value="REGULATOR OF RPOS"/>
    <property type="match status" value="1"/>
</dbReference>
<evidence type="ECO:0000256" key="8">
    <source>
        <dbReference type="PROSITE-ProRule" id="PRU00169"/>
    </source>
</evidence>
<dbReference type="Proteomes" id="UP000463470">
    <property type="component" value="Unassembled WGS sequence"/>
</dbReference>
<evidence type="ECO:0000256" key="9">
    <source>
        <dbReference type="PROSITE-ProRule" id="PRU01091"/>
    </source>
</evidence>
<accession>A0A845LAN9</accession>
<dbReference type="InterPro" id="IPR016032">
    <property type="entry name" value="Sig_transdc_resp-reg_C-effctor"/>
</dbReference>
<dbReference type="GO" id="GO:0000976">
    <property type="term" value="F:transcription cis-regulatory region binding"/>
    <property type="evidence" value="ECO:0007669"/>
    <property type="project" value="TreeGrafter"/>
</dbReference>
<dbReference type="Pfam" id="PF00072">
    <property type="entry name" value="Response_reg"/>
    <property type="match status" value="1"/>
</dbReference>
<dbReference type="InterPro" id="IPR039420">
    <property type="entry name" value="WalR-like"/>
</dbReference>
<dbReference type="SMART" id="SM00448">
    <property type="entry name" value="REC"/>
    <property type="match status" value="1"/>
</dbReference>
<dbReference type="OrthoDB" id="9790442at2"/>
<dbReference type="SUPFAM" id="SSF52172">
    <property type="entry name" value="CheY-like"/>
    <property type="match status" value="1"/>
</dbReference>
<evidence type="ECO:0000259" key="10">
    <source>
        <dbReference type="PROSITE" id="PS50110"/>
    </source>
</evidence>
<dbReference type="GO" id="GO:0006355">
    <property type="term" value="P:regulation of DNA-templated transcription"/>
    <property type="evidence" value="ECO:0007669"/>
    <property type="project" value="InterPro"/>
</dbReference>
<evidence type="ECO:0000256" key="6">
    <source>
        <dbReference type="ARBA" id="ARBA00023163"/>
    </source>
</evidence>
<dbReference type="AlphaFoldDB" id="A0A845LAN9"/>
<organism evidence="12 13">
    <name type="scientific">Heliomicrobium undosum</name>
    <dbReference type="NCBI Taxonomy" id="121734"/>
    <lineage>
        <taxon>Bacteria</taxon>
        <taxon>Bacillati</taxon>
        <taxon>Bacillota</taxon>
        <taxon>Clostridia</taxon>
        <taxon>Eubacteriales</taxon>
        <taxon>Heliobacteriaceae</taxon>
        <taxon>Heliomicrobium</taxon>
    </lineage>
</organism>
<comment type="caution">
    <text evidence="12">The sequence shown here is derived from an EMBL/GenBank/DDBJ whole genome shotgun (WGS) entry which is preliminary data.</text>
</comment>
<evidence type="ECO:0000313" key="12">
    <source>
        <dbReference type="EMBL" id="MZP29991.1"/>
    </source>
</evidence>
<keyword evidence="13" id="KW-1185">Reference proteome</keyword>
<dbReference type="SMART" id="SM00862">
    <property type="entry name" value="Trans_reg_C"/>
    <property type="match status" value="1"/>
</dbReference>
<sequence>MRKILIVEDEIDVAKLVADQLKSEGFQVQMAHDGKSAIDSIDAEEFNLFILDIMLPDMDGSEVLQYIRRKTSKPVIMLTAKDNDMDKVVNFTLGADDYIVKPFSLIELTARVKAVLRRTEGTHHITENQVGKETILHCGSLEINCDTTEVKVKGNVISLKAKEFTLLKYLAERPNRVVTIAQIYESVWEKEFIHDDNTVMVHISRLRNKIEEDPANPQRLQTVRGLGYRLVCGK</sequence>
<dbReference type="PROSITE" id="PS50110">
    <property type="entry name" value="RESPONSE_REGULATORY"/>
    <property type="match status" value="1"/>
</dbReference>
<feature type="domain" description="Response regulatory" evidence="10">
    <location>
        <begin position="3"/>
        <end position="116"/>
    </location>
</feature>
<dbReference type="InterPro" id="IPR001867">
    <property type="entry name" value="OmpR/PhoB-type_DNA-bd"/>
</dbReference>
<dbReference type="GO" id="GO:0032993">
    <property type="term" value="C:protein-DNA complex"/>
    <property type="evidence" value="ECO:0007669"/>
    <property type="project" value="TreeGrafter"/>
</dbReference>